<dbReference type="OrthoDB" id="3624387at2"/>
<protein>
    <submittedName>
        <fullName evidence="2">Uncharacterized protein</fullName>
    </submittedName>
</protein>
<dbReference type="EMBL" id="FMZE01000003">
    <property type="protein sequence ID" value="SDC73235.1"/>
    <property type="molecule type" value="Genomic_DNA"/>
</dbReference>
<dbReference type="RefSeq" id="WP_091801891.1">
    <property type="nucleotide sequence ID" value="NZ_CP016353.1"/>
</dbReference>
<organism evidence="2 3">
    <name type="scientific">Prauserella marina</name>
    <dbReference type="NCBI Taxonomy" id="530584"/>
    <lineage>
        <taxon>Bacteria</taxon>
        <taxon>Bacillati</taxon>
        <taxon>Actinomycetota</taxon>
        <taxon>Actinomycetes</taxon>
        <taxon>Pseudonocardiales</taxon>
        <taxon>Pseudonocardiaceae</taxon>
        <taxon>Prauserella</taxon>
    </lineage>
</organism>
<feature type="region of interest" description="Disordered" evidence="1">
    <location>
        <begin position="1"/>
        <end position="47"/>
    </location>
</feature>
<reference evidence="2 3" key="1">
    <citation type="submission" date="2016-10" db="EMBL/GenBank/DDBJ databases">
        <authorList>
            <person name="de Groot N.N."/>
        </authorList>
    </citation>
    <scope>NUCLEOTIDE SEQUENCE [LARGE SCALE GENOMIC DNA]</scope>
    <source>
        <strain evidence="2 3">CGMCC 4.5506</strain>
    </source>
</reference>
<evidence type="ECO:0000256" key="1">
    <source>
        <dbReference type="SAM" id="MobiDB-lite"/>
    </source>
</evidence>
<evidence type="ECO:0000313" key="2">
    <source>
        <dbReference type="EMBL" id="SDC73235.1"/>
    </source>
</evidence>
<dbReference type="AlphaFoldDB" id="A0A1G6P1D3"/>
<keyword evidence="3" id="KW-1185">Reference proteome</keyword>
<gene>
    <name evidence="2" type="ORF">SAMN05421630_103400</name>
</gene>
<sequence length="150" mass="16365">MSNVVQGHAEPDPTVYVPPSRTGVQPQGDSVDPWTGPATTGDPVPDGGYAFTPDQLRSIADKWEALGLRFEKAKTEARQLTDAEGPGAEYASINNAERIRLSGLALSDALDKRMQYCQAMAKKFEAAIADYRQAEEQAVIEIRHSTQGRF</sequence>
<accession>A0A1G6P1D3</accession>
<name>A0A1G6P1D3_9PSEU</name>
<dbReference type="Proteomes" id="UP000199494">
    <property type="component" value="Unassembled WGS sequence"/>
</dbReference>
<proteinExistence type="predicted"/>
<dbReference type="STRING" id="530584.SAMN05421630_103400"/>
<evidence type="ECO:0000313" key="3">
    <source>
        <dbReference type="Proteomes" id="UP000199494"/>
    </source>
</evidence>